<dbReference type="PANTHER" id="PTHR37299:SF1">
    <property type="entry name" value="STAGE 0 SPORULATION PROTEIN A HOMOLOG"/>
    <property type="match status" value="1"/>
</dbReference>
<dbReference type="PROSITE" id="PS50110">
    <property type="entry name" value="RESPONSE_REGULATORY"/>
    <property type="match status" value="1"/>
</dbReference>
<feature type="domain" description="HTH LytTR-type" evidence="3">
    <location>
        <begin position="131"/>
        <end position="229"/>
    </location>
</feature>
<sequence>MVAVAVVDDDAEARETLGGYITRYAAEQGIDAQVTGYADAAELLHHYRPDHDIIFLDIEMRQVDGIRAARTIRETDPSTVIVFVTNLAQLAIKGYEVDALDFVVKPVDYYSFAMVMRRAMQRIDRRRASTIRLVTRTGLRLVPISRIDYVDVQDHYITYHTTDGDMTVKGTLGQAEQALAAGNFMRCNRWYLVNVDNITGIDGSIVTVGEHRLEVSRAKRQEILQAVARAMGAGL</sequence>
<dbReference type="Gene3D" id="3.40.50.2300">
    <property type="match status" value="1"/>
</dbReference>
<evidence type="ECO:0000313" key="5">
    <source>
        <dbReference type="Proteomes" id="UP000287470"/>
    </source>
</evidence>
<evidence type="ECO:0000256" key="1">
    <source>
        <dbReference type="PROSITE-ProRule" id="PRU00169"/>
    </source>
</evidence>
<feature type="modified residue" description="4-aspartylphosphate" evidence="1">
    <location>
        <position position="57"/>
    </location>
</feature>
<dbReference type="SUPFAM" id="SSF52172">
    <property type="entry name" value="CheY-like"/>
    <property type="match status" value="1"/>
</dbReference>
<dbReference type="EMBL" id="QXGK01000006">
    <property type="protein sequence ID" value="RSX57202.1"/>
    <property type="molecule type" value="Genomic_DNA"/>
</dbReference>
<dbReference type="PANTHER" id="PTHR37299">
    <property type="entry name" value="TRANSCRIPTIONAL REGULATOR-RELATED"/>
    <property type="match status" value="1"/>
</dbReference>
<keyword evidence="5" id="KW-1185">Reference proteome</keyword>
<dbReference type="Proteomes" id="UP000287470">
    <property type="component" value="Unassembled WGS sequence"/>
</dbReference>
<dbReference type="SMART" id="SM00850">
    <property type="entry name" value="LytTR"/>
    <property type="match status" value="1"/>
</dbReference>
<dbReference type="PROSITE" id="PS50930">
    <property type="entry name" value="HTH_LYTTR"/>
    <property type="match status" value="1"/>
</dbReference>
<evidence type="ECO:0000313" key="4">
    <source>
        <dbReference type="EMBL" id="RSX57202.1"/>
    </source>
</evidence>
<dbReference type="InterPro" id="IPR011006">
    <property type="entry name" value="CheY-like_superfamily"/>
</dbReference>
<dbReference type="RefSeq" id="WP_164520997.1">
    <property type="nucleotide sequence ID" value="NZ_QXGK01000006.1"/>
</dbReference>
<dbReference type="Pfam" id="PF04397">
    <property type="entry name" value="LytTR"/>
    <property type="match status" value="1"/>
</dbReference>
<protein>
    <submittedName>
        <fullName evidence="4">DNA-binding response regulator</fullName>
    </submittedName>
</protein>
<evidence type="ECO:0000259" key="2">
    <source>
        <dbReference type="PROSITE" id="PS50110"/>
    </source>
</evidence>
<comment type="caution">
    <text evidence="4">The sequence shown here is derived from an EMBL/GenBank/DDBJ whole genome shotgun (WGS) entry which is preliminary data.</text>
</comment>
<dbReference type="Pfam" id="PF00072">
    <property type="entry name" value="Response_reg"/>
    <property type="match status" value="1"/>
</dbReference>
<dbReference type="Gene3D" id="2.40.50.1020">
    <property type="entry name" value="LytTr DNA-binding domain"/>
    <property type="match status" value="1"/>
</dbReference>
<dbReference type="GO" id="GO:0000156">
    <property type="term" value="F:phosphorelay response regulator activity"/>
    <property type="evidence" value="ECO:0007669"/>
    <property type="project" value="InterPro"/>
</dbReference>
<dbReference type="InterPro" id="IPR007492">
    <property type="entry name" value="LytTR_DNA-bd_dom"/>
</dbReference>
<gene>
    <name evidence="4" type="ORF">D2E24_0795</name>
</gene>
<name>A0A430FUR2_9BIFI</name>
<dbReference type="AlphaFoldDB" id="A0A430FUR2"/>
<organism evidence="4 5">
    <name type="scientific">Bifidobacterium samirii</name>
    <dbReference type="NCBI Taxonomy" id="2306974"/>
    <lineage>
        <taxon>Bacteria</taxon>
        <taxon>Bacillati</taxon>
        <taxon>Actinomycetota</taxon>
        <taxon>Actinomycetes</taxon>
        <taxon>Bifidobacteriales</taxon>
        <taxon>Bifidobacteriaceae</taxon>
        <taxon>Bifidobacterium</taxon>
    </lineage>
</organism>
<dbReference type="InterPro" id="IPR001789">
    <property type="entry name" value="Sig_transdc_resp-reg_receiver"/>
</dbReference>
<keyword evidence="4" id="KW-0238">DNA-binding</keyword>
<dbReference type="InterPro" id="IPR046947">
    <property type="entry name" value="LytR-like"/>
</dbReference>
<reference evidence="4 5" key="1">
    <citation type="submission" date="2018-09" db="EMBL/GenBank/DDBJ databases">
        <title>Characterization of the phylogenetic diversity of five novel species belonging to the genus Bifidobacterium.</title>
        <authorList>
            <person name="Lugli G.A."/>
            <person name="Duranti S."/>
            <person name="Milani C."/>
        </authorList>
    </citation>
    <scope>NUCLEOTIDE SEQUENCE [LARGE SCALE GENOMIC DNA]</scope>
    <source>
        <strain evidence="4 5">2033B</strain>
    </source>
</reference>
<accession>A0A430FUR2</accession>
<evidence type="ECO:0000259" key="3">
    <source>
        <dbReference type="PROSITE" id="PS50930"/>
    </source>
</evidence>
<keyword evidence="1" id="KW-0597">Phosphoprotein</keyword>
<dbReference type="SMART" id="SM00448">
    <property type="entry name" value="REC"/>
    <property type="match status" value="1"/>
</dbReference>
<feature type="domain" description="Response regulatory" evidence="2">
    <location>
        <begin position="3"/>
        <end position="120"/>
    </location>
</feature>
<dbReference type="GO" id="GO:0003677">
    <property type="term" value="F:DNA binding"/>
    <property type="evidence" value="ECO:0007669"/>
    <property type="project" value="UniProtKB-KW"/>
</dbReference>
<proteinExistence type="predicted"/>